<dbReference type="EMBL" id="BGZK01000726">
    <property type="protein sequence ID" value="GBP58045.1"/>
    <property type="molecule type" value="Genomic_DNA"/>
</dbReference>
<accession>A0A4C1X727</accession>
<name>A0A4C1X727_EUMVA</name>
<protein>
    <recommendedName>
        <fullName evidence="3">Pre-C2HC domain-containing protein</fullName>
    </recommendedName>
</protein>
<dbReference type="AlphaFoldDB" id="A0A4C1X727"/>
<proteinExistence type="predicted"/>
<reference evidence="1 2" key="1">
    <citation type="journal article" date="2019" name="Commun. Biol.">
        <title>The bagworm genome reveals a unique fibroin gene that provides high tensile strength.</title>
        <authorList>
            <person name="Kono N."/>
            <person name="Nakamura H."/>
            <person name="Ohtoshi R."/>
            <person name="Tomita M."/>
            <person name="Numata K."/>
            <person name="Arakawa K."/>
        </authorList>
    </citation>
    <scope>NUCLEOTIDE SEQUENCE [LARGE SCALE GENOMIC DNA]</scope>
</reference>
<gene>
    <name evidence="1" type="ORF">EVAR_39761_1</name>
</gene>
<evidence type="ECO:0008006" key="3">
    <source>
        <dbReference type="Google" id="ProtNLM"/>
    </source>
</evidence>
<organism evidence="1 2">
    <name type="scientific">Eumeta variegata</name>
    <name type="common">Bagworm moth</name>
    <name type="synonym">Eumeta japonica</name>
    <dbReference type="NCBI Taxonomy" id="151549"/>
    <lineage>
        <taxon>Eukaryota</taxon>
        <taxon>Metazoa</taxon>
        <taxon>Ecdysozoa</taxon>
        <taxon>Arthropoda</taxon>
        <taxon>Hexapoda</taxon>
        <taxon>Insecta</taxon>
        <taxon>Pterygota</taxon>
        <taxon>Neoptera</taxon>
        <taxon>Endopterygota</taxon>
        <taxon>Lepidoptera</taxon>
        <taxon>Glossata</taxon>
        <taxon>Ditrysia</taxon>
        <taxon>Tineoidea</taxon>
        <taxon>Psychidae</taxon>
        <taxon>Oiketicinae</taxon>
        <taxon>Eumeta</taxon>
    </lineage>
</organism>
<evidence type="ECO:0000313" key="1">
    <source>
        <dbReference type="EMBL" id="GBP58045.1"/>
    </source>
</evidence>
<evidence type="ECO:0000313" key="2">
    <source>
        <dbReference type="Proteomes" id="UP000299102"/>
    </source>
</evidence>
<comment type="caution">
    <text evidence="1">The sequence shown here is derived from an EMBL/GenBank/DDBJ whole genome shotgun (WGS) entry which is preliminary data.</text>
</comment>
<keyword evidence="2" id="KW-1185">Reference proteome</keyword>
<dbReference type="OrthoDB" id="8123886at2759"/>
<dbReference type="Proteomes" id="UP000299102">
    <property type="component" value="Unassembled WGS sequence"/>
</dbReference>
<sequence length="111" mass="12900">MHINYSRAQNTSQGIKIITNTIDSFRKFNSYLIKAKIPFHTFALEEERKIKAVIKRFPIEIETEAVKDDVEKQGYPVTAVHRMHRRDGTTLGLVLAILERSDQARELFKNL</sequence>